<dbReference type="InterPro" id="IPR036259">
    <property type="entry name" value="MFS_trans_sf"/>
</dbReference>
<evidence type="ECO:0000256" key="4">
    <source>
        <dbReference type="ARBA" id="ARBA00022692"/>
    </source>
</evidence>
<evidence type="ECO:0000256" key="3">
    <source>
        <dbReference type="ARBA" id="ARBA00022448"/>
    </source>
</evidence>
<comment type="subcellular location">
    <subcellularLocation>
        <location evidence="1">Membrane</location>
        <topology evidence="1">Multi-pass membrane protein</topology>
    </subcellularLocation>
</comment>
<feature type="transmembrane region" description="Helical" evidence="7">
    <location>
        <begin position="368"/>
        <end position="393"/>
    </location>
</feature>
<keyword evidence="4 7" id="KW-0812">Transmembrane</keyword>
<feature type="transmembrane region" description="Helical" evidence="7">
    <location>
        <begin position="342"/>
        <end position="362"/>
    </location>
</feature>
<feature type="transmembrane region" description="Helical" evidence="7">
    <location>
        <begin position="432"/>
        <end position="453"/>
    </location>
</feature>
<gene>
    <name evidence="8" type="ordered locus">amb4488</name>
</gene>
<accession>Q2VYN3</accession>
<evidence type="ECO:0000256" key="7">
    <source>
        <dbReference type="SAM" id="Phobius"/>
    </source>
</evidence>
<dbReference type="GO" id="GO:0016020">
    <property type="term" value="C:membrane"/>
    <property type="evidence" value="ECO:0007669"/>
    <property type="project" value="UniProtKB-SubCell"/>
</dbReference>
<reference evidence="8 9" key="1">
    <citation type="journal article" date="2005" name="DNA Res.">
        <title>Complete genome sequence of the facultative anaerobic magnetotactic bacterium Magnetospirillum sp. strain AMB-1.</title>
        <authorList>
            <person name="Matsunaga T."/>
            <person name="Okamura Y."/>
            <person name="Fukuda Y."/>
            <person name="Wahyudi A.T."/>
            <person name="Murase Y."/>
            <person name="Takeyama H."/>
        </authorList>
    </citation>
    <scope>NUCLEOTIDE SEQUENCE [LARGE SCALE GENOMIC DNA]</scope>
    <source>
        <strain evidence="9">ATCC 700264 / AMB-1</strain>
    </source>
</reference>
<organism evidence="8 9">
    <name type="scientific">Paramagnetospirillum magneticum (strain ATCC 700264 / AMB-1)</name>
    <name type="common">Magnetospirillum magneticum</name>
    <dbReference type="NCBI Taxonomy" id="342108"/>
    <lineage>
        <taxon>Bacteria</taxon>
        <taxon>Pseudomonadati</taxon>
        <taxon>Pseudomonadota</taxon>
        <taxon>Alphaproteobacteria</taxon>
        <taxon>Rhodospirillales</taxon>
        <taxon>Magnetospirillaceae</taxon>
        <taxon>Paramagnetospirillum</taxon>
    </lineage>
</organism>
<dbReference type="CDD" id="cd17486">
    <property type="entry name" value="MFS_AmpG_like"/>
    <property type="match status" value="1"/>
</dbReference>
<dbReference type="GO" id="GO:0022857">
    <property type="term" value="F:transmembrane transporter activity"/>
    <property type="evidence" value="ECO:0007669"/>
    <property type="project" value="InterPro"/>
</dbReference>
<name>Q2VYN3_PARM1</name>
<feature type="transmembrane region" description="Helical" evidence="7">
    <location>
        <begin position="108"/>
        <end position="127"/>
    </location>
</feature>
<dbReference type="STRING" id="342108.amb4488"/>
<evidence type="ECO:0000256" key="2">
    <source>
        <dbReference type="ARBA" id="ARBA00008335"/>
    </source>
</evidence>
<dbReference type="NCBIfam" id="TIGR00901">
    <property type="entry name" value="2A0125"/>
    <property type="match status" value="1"/>
</dbReference>
<keyword evidence="9" id="KW-1185">Reference proteome</keyword>
<evidence type="ECO:0000256" key="1">
    <source>
        <dbReference type="ARBA" id="ARBA00004141"/>
    </source>
</evidence>
<dbReference type="InterPro" id="IPR011701">
    <property type="entry name" value="MFS"/>
</dbReference>
<evidence type="ECO:0000256" key="5">
    <source>
        <dbReference type="ARBA" id="ARBA00022989"/>
    </source>
</evidence>
<feature type="transmembrane region" description="Helical" evidence="7">
    <location>
        <begin position="71"/>
        <end position="88"/>
    </location>
</feature>
<keyword evidence="3" id="KW-0813">Transport</keyword>
<keyword evidence="5 7" id="KW-1133">Transmembrane helix</keyword>
<evidence type="ECO:0000313" key="8">
    <source>
        <dbReference type="EMBL" id="BAE53292.1"/>
    </source>
</evidence>
<feature type="transmembrane region" description="Helical" evidence="7">
    <location>
        <begin position="37"/>
        <end position="64"/>
    </location>
</feature>
<dbReference type="HOGENOM" id="CLU_029352_1_1_5"/>
<dbReference type="InterPro" id="IPR004752">
    <property type="entry name" value="AmpG_permease/AT-1"/>
</dbReference>
<sequence length="465" mass="49350">MGQTQYLVVLNAQPQQNDMPMSTSWRAGFAAYLDRRVMMVLLLGFASGLPLALTFSTLSAWLAAEGISRKAIGLFALVGTPYALKFLWSPLIDRLPLPGLTRLLGRRRSWGVLIQALLIAAICGLGATDPVREIGLTAALALVVAFLSASQDIVLDAYRVEILDDEQQGPGAGAVQAGYRLAMLASGAGAMLCAQTFGWFAAYGLMAALLGLGMVVLLLGPEPQVKVSAATAERERRAEEYLAARPHLGGTRAKVVAWLYGAVVCPFADFMTRPAWWAVLLFIVGYKMGEAMAGAMANPLYIKMGFSLAEIAYVSKIFGFGATMAGILVGGALVTRLGVMRALLLFGVLQSLGNLAYVWQAVAGHDLWALALCVAAENLTAGMAASALVTYLSGLCNVAYTATQYALLSSLTALGRTVFASTSGWLADALGWVDFFLLTTVVTLPALLILPWLMRQQGRVASKPG</sequence>
<comment type="similarity">
    <text evidence="2">Belongs to the major facilitator superfamily.</text>
</comment>
<dbReference type="SUPFAM" id="SSF103473">
    <property type="entry name" value="MFS general substrate transporter"/>
    <property type="match status" value="1"/>
</dbReference>
<feature type="transmembrane region" description="Helical" evidence="7">
    <location>
        <begin position="317"/>
        <end position="335"/>
    </location>
</feature>
<dbReference type="PANTHER" id="PTHR12778">
    <property type="entry name" value="SOLUTE CARRIER FAMILY 33 ACETYL-COA TRANSPORTER -RELATED"/>
    <property type="match status" value="1"/>
</dbReference>
<feature type="transmembrane region" description="Helical" evidence="7">
    <location>
        <begin position="405"/>
        <end position="426"/>
    </location>
</feature>
<keyword evidence="6 7" id="KW-0472">Membrane</keyword>
<evidence type="ECO:0000256" key="6">
    <source>
        <dbReference type="ARBA" id="ARBA00023136"/>
    </source>
</evidence>
<dbReference type="KEGG" id="mag:amb4488"/>
<evidence type="ECO:0000313" key="9">
    <source>
        <dbReference type="Proteomes" id="UP000007058"/>
    </source>
</evidence>
<dbReference type="PANTHER" id="PTHR12778:SF10">
    <property type="entry name" value="MAJOR FACILITATOR SUPERFAMILY DOMAIN-CONTAINING PROTEIN 3"/>
    <property type="match status" value="1"/>
</dbReference>
<dbReference type="Pfam" id="PF07690">
    <property type="entry name" value="MFS_1"/>
    <property type="match status" value="1"/>
</dbReference>
<dbReference type="Gene3D" id="1.20.1250.20">
    <property type="entry name" value="MFS general substrate transporter like domains"/>
    <property type="match status" value="1"/>
</dbReference>
<feature type="transmembrane region" description="Helical" evidence="7">
    <location>
        <begin position="197"/>
        <end position="219"/>
    </location>
</feature>
<dbReference type="EMBL" id="AP007255">
    <property type="protein sequence ID" value="BAE53292.1"/>
    <property type="molecule type" value="Genomic_DNA"/>
</dbReference>
<protein>
    <submittedName>
        <fullName evidence="8">Permease of the major facilitator superfamily</fullName>
    </submittedName>
</protein>
<dbReference type="Proteomes" id="UP000007058">
    <property type="component" value="Chromosome"/>
</dbReference>
<dbReference type="AlphaFoldDB" id="Q2VYN3"/>
<proteinExistence type="inferred from homology"/>
<feature type="transmembrane region" description="Helical" evidence="7">
    <location>
        <begin position="276"/>
        <end position="297"/>
    </location>
</feature>